<dbReference type="AlphaFoldDB" id="A0A7W7H2B0"/>
<name>A0A7W7H2B0_9ACTN</name>
<proteinExistence type="predicted"/>
<reference evidence="1 2" key="1">
    <citation type="submission" date="2020-08" db="EMBL/GenBank/DDBJ databases">
        <title>Sequencing the genomes of 1000 actinobacteria strains.</title>
        <authorList>
            <person name="Klenk H.-P."/>
        </authorList>
    </citation>
    <scope>NUCLEOTIDE SEQUENCE [LARGE SCALE GENOMIC DNA]</scope>
    <source>
        <strain evidence="1 2">DSM 45809</strain>
    </source>
</reference>
<dbReference type="EMBL" id="JACHNB010000001">
    <property type="protein sequence ID" value="MBB4742701.1"/>
    <property type="molecule type" value="Genomic_DNA"/>
</dbReference>
<protein>
    <submittedName>
        <fullName evidence="1">Uncharacterized protein</fullName>
    </submittedName>
</protein>
<dbReference type="RefSeq" id="WP_185043033.1">
    <property type="nucleotide sequence ID" value="NZ_BAABFG010000005.1"/>
</dbReference>
<evidence type="ECO:0000313" key="1">
    <source>
        <dbReference type="EMBL" id="MBB4742701.1"/>
    </source>
</evidence>
<accession>A0A7W7H2B0</accession>
<keyword evidence="2" id="KW-1185">Reference proteome</keyword>
<evidence type="ECO:0000313" key="2">
    <source>
        <dbReference type="Proteomes" id="UP000546162"/>
    </source>
</evidence>
<sequence length="109" mass="11446">MSVIPQAYPLWCATLDGDDVRAGRVIGWMSDQPSPEAVAAEKVADAAAASGAEARFSPLVTWDPPRGVLVAGILVRCGRSGSGQFVPLHFADTREAAVEAVRAAQEKRA</sequence>
<organism evidence="1 2">
    <name type="scientific">Actinoplanes octamycinicus</name>
    <dbReference type="NCBI Taxonomy" id="135948"/>
    <lineage>
        <taxon>Bacteria</taxon>
        <taxon>Bacillati</taxon>
        <taxon>Actinomycetota</taxon>
        <taxon>Actinomycetes</taxon>
        <taxon>Micromonosporales</taxon>
        <taxon>Micromonosporaceae</taxon>
        <taxon>Actinoplanes</taxon>
    </lineage>
</organism>
<gene>
    <name evidence="1" type="ORF">BJY16_006160</name>
</gene>
<dbReference type="Proteomes" id="UP000546162">
    <property type="component" value="Unassembled WGS sequence"/>
</dbReference>
<comment type="caution">
    <text evidence="1">The sequence shown here is derived from an EMBL/GenBank/DDBJ whole genome shotgun (WGS) entry which is preliminary data.</text>
</comment>